<dbReference type="EMBL" id="BMEM01000002">
    <property type="protein sequence ID" value="GGF49857.1"/>
    <property type="molecule type" value="Genomic_DNA"/>
</dbReference>
<keyword evidence="4" id="KW-1185">Reference proteome</keyword>
<comment type="caution">
    <text evidence="3">The sequence shown here is derived from an EMBL/GenBank/DDBJ whole genome shotgun (WGS) entry which is preliminary data.</text>
</comment>
<evidence type="ECO:0000256" key="1">
    <source>
        <dbReference type="SAM" id="MobiDB-lite"/>
    </source>
</evidence>
<dbReference type="InterPro" id="IPR004879">
    <property type="entry name" value="Ssp411-like_TRX"/>
</dbReference>
<dbReference type="SUPFAM" id="SSF48208">
    <property type="entry name" value="Six-hairpin glycosidases"/>
    <property type="match status" value="1"/>
</dbReference>
<dbReference type="Proteomes" id="UP000605670">
    <property type="component" value="Unassembled WGS sequence"/>
</dbReference>
<dbReference type="InterPro" id="IPR024705">
    <property type="entry name" value="Ssp411"/>
</dbReference>
<dbReference type="PIRSF" id="PIRSF006402">
    <property type="entry name" value="UCP006402_thioredoxin"/>
    <property type="match status" value="1"/>
</dbReference>
<dbReference type="InterPro" id="IPR036249">
    <property type="entry name" value="Thioredoxin-like_sf"/>
</dbReference>
<reference evidence="3" key="2">
    <citation type="submission" date="2020-09" db="EMBL/GenBank/DDBJ databases">
        <authorList>
            <person name="Sun Q."/>
            <person name="Zhou Y."/>
        </authorList>
    </citation>
    <scope>NUCLEOTIDE SEQUENCE</scope>
    <source>
        <strain evidence="3">CGMCC 1.12160</strain>
    </source>
</reference>
<dbReference type="SUPFAM" id="SSF52833">
    <property type="entry name" value="Thioredoxin-like"/>
    <property type="match status" value="1"/>
</dbReference>
<dbReference type="CDD" id="cd02955">
    <property type="entry name" value="SSP411"/>
    <property type="match status" value="1"/>
</dbReference>
<name>A0A917BKV8_9MICO</name>
<reference evidence="3" key="1">
    <citation type="journal article" date="2014" name="Int. J. Syst. Evol. Microbiol.">
        <title>Complete genome sequence of Corynebacterium casei LMG S-19264T (=DSM 44701T), isolated from a smear-ripened cheese.</title>
        <authorList>
            <consortium name="US DOE Joint Genome Institute (JGI-PGF)"/>
            <person name="Walter F."/>
            <person name="Albersmeier A."/>
            <person name="Kalinowski J."/>
            <person name="Ruckert C."/>
        </authorList>
    </citation>
    <scope>NUCLEOTIDE SEQUENCE</scope>
    <source>
        <strain evidence="3">CGMCC 1.12160</strain>
    </source>
</reference>
<evidence type="ECO:0000259" key="2">
    <source>
        <dbReference type="Pfam" id="PF03190"/>
    </source>
</evidence>
<dbReference type="PANTHER" id="PTHR42899:SF1">
    <property type="entry name" value="SPERMATOGENESIS-ASSOCIATED PROTEIN 20"/>
    <property type="match status" value="1"/>
</dbReference>
<proteinExistence type="predicted"/>
<evidence type="ECO:0000313" key="3">
    <source>
        <dbReference type="EMBL" id="GGF49857.1"/>
    </source>
</evidence>
<feature type="domain" description="Spermatogenesis-associated protein 20-like TRX" evidence="2">
    <location>
        <begin position="32"/>
        <end position="187"/>
    </location>
</feature>
<dbReference type="GO" id="GO:0005975">
    <property type="term" value="P:carbohydrate metabolic process"/>
    <property type="evidence" value="ECO:0007669"/>
    <property type="project" value="InterPro"/>
</dbReference>
<feature type="region of interest" description="Disordered" evidence="1">
    <location>
        <begin position="1"/>
        <end position="32"/>
    </location>
</feature>
<gene>
    <name evidence="3" type="ORF">GCM10011366_17190</name>
</gene>
<dbReference type="Pfam" id="PF03190">
    <property type="entry name" value="Thioredox_DsbH"/>
    <property type="match status" value="1"/>
</dbReference>
<organism evidence="3 4">
    <name type="scientific">Ornithinimicrobium tianjinense</name>
    <dbReference type="NCBI Taxonomy" id="1195761"/>
    <lineage>
        <taxon>Bacteria</taxon>
        <taxon>Bacillati</taxon>
        <taxon>Actinomycetota</taxon>
        <taxon>Actinomycetes</taxon>
        <taxon>Micrococcales</taxon>
        <taxon>Ornithinimicrobiaceae</taxon>
        <taxon>Ornithinimicrobium</taxon>
    </lineage>
</organism>
<evidence type="ECO:0000313" key="4">
    <source>
        <dbReference type="Proteomes" id="UP000605670"/>
    </source>
</evidence>
<accession>A0A917BKV8</accession>
<dbReference type="PANTHER" id="PTHR42899">
    <property type="entry name" value="SPERMATOGENESIS-ASSOCIATED PROTEIN 20"/>
    <property type="match status" value="1"/>
</dbReference>
<protein>
    <submittedName>
        <fullName evidence="3">Thioredoxin</fullName>
    </submittedName>
</protein>
<sequence>MGREGGHHRQGHAAGLSGQDRAPGTAYREGMPNRLARSTSPYLQQHADNPVDWWEWGEEAFAEARRRDVPVLLSVGYAACHWCHVMAHESFEDEEVARAVDAGFVAVKVDREERPDVDAAYMTATTALTGHGGWPMTCLLTPEGEPFWAGTYLPREQLLQLLAGADHAWREDRDRLREGGARIVEAIRSAPRPGAGAPLTHEDLAAAARDLAADFDPQWGGFGGAPKFPPSMVLAFLLRHHARTGDERALLMVRETCEAMARSGTYDQLAGGFARYAVDRAWVVPHFEKMLYDNALLLGVYADLARVDEVARPWATRVVRETVGWLLDELWTPQAAFASSLDADTEGVEGQTYVWTPGELRLALGDEDGERAAALLGVTHAGTFEHGASTLQLREDPDDAAWWRGARERLLLRRTLRAQPARDDKVVTAWNGLVIASLAHAGWVLGEPDWVDVAARCARFVVDRHVVDGRLRRSSRDGVVGSALGVAEDYGNLVDGLLALHRATGEAGWLEEAGSLLTTALDLFGEEDGGVAATGHDAERLVIPPAASGDNAEPGGLSSLALAVLRYGAQASDAARLERAAEALGHAAPLARQAPRFAGWALVAAEELAAGPLVVRLSPADDPGEDELARAARHTPVPALVVVDDPGTPPQDGRRSATVCRGTVCGLPLTEPELLSRVTAGP</sequence>
<dbReference type="InterPro" id="IPR008928">
    <property type="entry name" value="6-hairpin_glycosidase_sf"/>
</dbReference>
<dbReference type="AlphaFoldDB" id="A0A917BKV8"/>
<dbReference type="Gene3D" id="3.40.30.10">
    <property type="entry name" value="Glutaredoxin"/>
    <property type="match status" value="1"/>
</dbReference>